<dbReference type="PANTHER" id="PTHR27006">
    <property type="entry name" value="PROMASTIGOTE SURFACE ANTIGEN PROTEIN PSA"/>
    <property type="match status" value="1"/>
</dbReference>
<accession>A0A9Q0R189</accession>
<proteinExistence type="predicted"/>
<comment type="caution">
    <text evidence="2">The sequence shown here is derived from an EMBL/GenBank/DDBJ whole genome shotgun (WGS) entry which is preliminary data.</text>
</comment>
<dbReference type="PROSITE" id="PS50011">
    <property type="entry name" value="PROTEIN_KINASE_DOM"/>
    <property type="match status" value="1"/>
</dbReference>
<dbReference type="PANTHER" id="PTHR27006:SF585">
    <property type="entry name" value="PROTEIN KINASE DOMAIN-CONTAINING PROTEIN"/>
    <property type="match status" value="1"/>
</dbReference>
<evidence type="ECO:0000259" key="1">
    <source>
        <dbReference type="PROSITE" id="PS50011"/>
    </source>
</evidence>
<dbReference type="GO" id="GO:0005524">
    <property type="term" value="F:ATP binding"/>
    <property type="evidence" value="ECO:0007669"/>
    <property type="project" value="InterPro"/>
</dbReference>
<dbReference type="InterPro" id="IPR001245">
    <property type="entry name" value="Ser-Thr/Tyr_kinase_cat_dom"/>
</dbReference>
<dbReference type="EMBL" id="JAMYWD010000002">
    <property type="protein sequence ID" value="KAJ4979648.1"/>
    <property type="molecule type" value="Genomic_DNA"/>
</dbReference>
<keyword evidence="3" id="KW-1185">Reference proteome</keyword>
<evidence type="ECO:0000313" key="3">
    <source>
        <dbReference type="Proteomes" id="UP001141806"/>
    </source>
</evidence>
<dbReference type="GO" id="GO:0004672">
    <property type="term" value="F:protein kinase activity"/>
    <property type="evidence" value="ECO:0007669"/>
    <property type="project" value="InterPro"/>
</dbReference>
<dbReference type="InterPro" id="IPR011009">
    <property type="entry name" value="Kinase-like_dom_sf"/>
</dbReference>
<dbReference type="Proteomes" id="UP001141806">
    <property type="component" value="Unassembled WGS sequence"/>
</dbReference>
<sequence>MEKSLEFTHFLMVLKEFPLETLALATRNFHYDHKLGQGEYGPVYKGQLGDGREIAVKRLSYTSRQGKEFINEAKILTRLQHKKLLCPGLRKASGLRIHCQWELGQSSLQ</sequence>
<gene>
    <name evidence="2" type="ORF">NE237_010428</name>
</gene>
<feature type="domain" description="Protein kinase" evidence="1">
    <location>
        <begin position="29"/>
        <end position="109"/>
    </location>
</feature>
<name>A0A9Q0R189_9MAGN</name>
<dbReference type="InterPro" id="IPR000719">
    <property type="entry name" value="Prot_kinase_dom"/>
</dbReference>
<dbReference type="SUPFAM" id="SSF56112">
    <property type="entry name" value="Protein kinase-like (PK-like)"/>
    <property type="match status" value="1"/>
</dbReference>
<evidence type="ECO:0000313" key="2">
    <source>
        <dbReference type="EMBL" id="KAJ4979648.1"/>
    </source>
</evidence>
<reference evidence="2" key="1">
    <citation type="journal article" date="2023" name="Plant J.">
        <title>The genome of the king protea, Protea cynaroides.</title>
        <authorList>
            <person name="Chang J."/>
            <person name="Duong T.A."/>
            <person name="Schoeman C."/>
            <person name="Ma X."/>
            <person name="Roodt D."/>
            <person name="Barker N."/>
            <person name="Li Z."/>
            <person name="Van de Peer Y."/>
            <person name="Mizrachi E."/>
        </authorList>
    </citation>
    <scope>NUCLEOTIDE SEQUENCE</scope>
    <source>
        <tissue evidence="2">Young leaves</tissue>
    </source>
</reference>
<organism evidence="2 3">
    <name type="scientific">Protea cynaroides</name>
    <dbReference type="NCBI Taxonomy" id="273540"/>
    <lineage>
        <taxon>Eukaryota</taxon>
        <taxon>Viridiplantae</taxon>
        <taxon>Streptophyta</taxon>
        <taxon>Embryophyta</taxon>
        <taxon>Tracheophyta</taxon>
        <taxon>Spermatophyta</taxon>
        <taxon>Magnoliopsida</taxon>
        <taxon>Proteales</taxon>
        <taxon>Proteaceae</taxon>
        <taxon>Protea</taxon>
    </lineage>
</organism>
<protein>
    <recommendedName>
        <fullName evidence="1">Protein kinase domain-containing protein</fullName>
    </recommendedName>
</protein>
<dbReference type="Gene3D" id="3.30.200.20">
    <property type="entry name" value="Phosphorylase Kinase, domain 1"/>
    <property type="match status" value="1"/>
</dbReference>
<dbReference type="Pfam" id="PF07714">
    <property type="entry name" value="PK_Tyr_Ser-Thr"/>
    <property type="match status" value="1"/>
</dbReference>
<dbReference type="OrthoDB" id="1938319at2759"/>
<dbReference type="AlphaFoldDB" id="A0A9Q0R189"/>